<feature type="domain" description="Flavin reductase like" evidence="3">
    <location>
        <begin position="22"/>
        <end position="164"/>
    </location>
</feature>
<dbReference type="SMART" id="SM00903">
    <property type="entry name" value="Flavin_Reduct"/>
    <property type="match status" value="1"/>
</dbReference>
<organism evidence="4 5">
    <name type="scientific">Sphingomonas chungangi</name>
    <dbReference type="NCBI Taxonomy" id="2683589"/>
    <lineage>
        <taxon>Bacteria</taxon>
        <taxon>Pseudomonadati</taxon>
        <taxon>Pseudomonadota</taxon>
        <taxon>Alphaproteobacteria</taxon>
        <taxon>Sphingomonadales</taxon>
        <taxon>Sphingomonadaceae</taxon>
        <taxon>Sphingomonas</taxon>
    </lineage>
</organism>
<keyword evidence="5" id="KW-1185">Reference proteome</keyword>
<dbReference type="PANTHER" id="PTHR30466">
    <property type="entry name" value="FLAVIN REDUCTASE"/>
    <property type="match status" value="1"/>
</dbReference>
<dbReference type="Proteomes" id="UP000570166">
    <property type="component" value="Unassembled WGS sequence"/>
</dbReference>
<dbReference type="RefSeq" id="WP_160366572.1">
    <property type="nucleotide sequence ID" value="NZ_JACEIB010000007.1"/>
</dbReference>
<dbReference type="GO" id="GO:0010181">
    <property type="term" value="F:FMN binding"/>
    <property type="evidence" value="ECO:0007669"/>
    <property type="project" value="InterPro"/>
</dbReference>
<dbReference type="SUPFAM" id="SSF50475">
    <property type="entry name" value="FMN-binding split barrel"/>
    <property type="match status" value="1"/>
</dbReference>
<dbReference type="InterPro" id="IPR050268">
    <property type="entry name" value="NADH-dep_flavin_reductase"/>
</dbReference>
<dbReference type="EMBL" id="JACEIB010000007">
    <property type="protein sequence ID" value="MBA2934795.1"/>
    <property type="molecule type" value="Genomic_DNA"/>
</dbReference>
<evidence type="ECO:0000313" key="4">
    <source>
        <dbReference type="EMBL" id="MBA2934795.1"/>
    </source>
</evidence>
<proteinExistence type="inferred from homology"/>
<comment type="caution">
    <text evidence="4">The sequence shown here is derived from an EMBL/GenBank/DDBJ whole genome shotgun (WGS) entry which is preliminary data.</text>
</comment>
<evidence type="ECO:0000313" key="5">
    <source>
        <dbReference type="Proteomes" id="UP000570166"/>
    </source>
</evidence>
<name>A0A838L7X7_9SPHN</name>
<dbReference type="Gene3D" id="2.30.110.10">
    <property type="entry name" value="Electron Transport, Fmn-binding Protein, Chain A"/>
    <property type="match status" value="1"/>
</dbReference>
<comment type="similarity">
    <text evidence="1">Belongs to the non-flavoprotein flavin reductase family.</text>
</comment>
<keyword evidence="2" id="KW-0560">Oxidoreductase</keyword>
<evidence type="ECO:0000259" key="3">
    <source>
        <dbReference type="SMART" id="SM00903"/>
    </source>
</evidence>
<gene>
    <name evidence="4" type="ORF">HZF05_11875</name>
</gene>
<dbReference type="GO" id="GO:0042602">
    <property type="term" value="F:riboflavin reductase (NADPH) activity"/>
    <property type="evidence" value="ECO:0007669"/>
    <property type="project" value="TreeGrafter"/>
</dbReference>
<dbReference type="InterPro" id="IPR002563">
    <property type="entry name" value="Flavin_Rdtase-like_dom"/>
</dbReference>
<reference evidence="4 5" key="1">
    <citation type="submission" date="2020-07" db="EMBL/GenBank/DDBJ databases">
        <authorList>
            <person name="Sun Q."/>
        </authorList>
    </citation>
    <scope>NUCLEOTIDE SEQUENCE [LARGE SCALE GENOMIC DNA]</scope>
    <source>
        <strain evidence="4 5">CGMCC 1.13654</strain>
    </source>
</reference>
<dbReference type="InterPro" id="IPR012349">
    <property type="entry name" value="Split_barrel_FMN-bd"/>
</dbReference>
<dbReference type="Pfam" id="PF01613">
    <property type="entry name" value="Flavin_Reduct"/>
    <property type="match status" value="1"/>
</dbReference>
<accession>A0A838L7X7</accession>
<dbReference type="AlphaFoldDB" id="A0A838L7X7"/>
<evidence type="ECO:0000256" key="1">
    <source>
        <dbReference type="ARBA" id="ARBA00008898"/>
    </source>
</evidence>
<dbReference type="PANTHER" id="PTHR30466:SF11">
    <property type="entry name" value="FLAVIN-DEPENDENT MONOOXYGENASE, REDUCTASE SUBUNIT HSAB"/>
    <property type="match status" value="1"/>
</dbReference>
<evidence type="ECO:0000256" key="2">
    <source>
        <dbReference type="ARBA" id="ARBA00023002"/>
    </source>
</evidence>
<sequence length="166" mass="17795">MEHGLAIEPPEAFGAEDFRRTLGHFASGVTIVTAASGAERFGMTCQSFFSLSLDPPLVAFSPAKSSRSYPAIREAGSFCINVLSAAQQDLSLGFARSGADKWADVAWRPGVTGSPILEGVLAWIDCTLEAEHDTGDHWLVIGRVRALEGSDHKPLLFFKGGFQQLA</sequence>
<protein>
    <submittedName>
        <fullName evidence="4">Flavin reductase family protein</fullName>
    </submittedName>
</protein>